<dbReference type="InterPro" id="IPR003761">
    <property type="entry name" value="Exonuc_VII_S"/>
</dbReference>
<comment type="caution">
    <text evidence="7">The sequence shown here is derived from an EMBL/GenBank/DDBJ whole genome shotgun (WGS) entry which is preliminary data.</text>
</comment>
<reference evidence="7" key="1">
    <citation type="submission" date="2020-10" db="EMBL/GenBank/DDBJ databases">
        <title>Genome sequence of the unusual species of purple photosynthetic bacteria, Phaeovibrio sulfidiphilus DSM 23193, type strain.</title>
        <authorList>
            <person name="Kyndt J.A."/>
            <person name="Meyer T.E."/>
        </authorList>
    </citation>
    <scope>NUCLEOTIDE SEQUENCE</scope>
    <source>
        <strain evidence="7">DSM 23193</strain>
    </source>
</reference>
<evidence type="ECO:0000256" key="2">
    <source>
        <dbReference type="ARBA" id="ARBA00022490"/>
    </source>
</evidence>
<dbReference type="NCBIfam" id="NF002139">
    <property type="entry name" value="PRK00977.1-3"/>
    <property type="match status" value="1"/>
</dbReference>
<dbReference type="Proteomes" id="UP000631034">
    <property type="component" value="Unassembled WGS sequence"/>
</dbReference>
<comment type="function">
    <text evidence="6">Bidirectionally degrades single-stranded DNA into large acid-insoluble oligonucleotides, which are then degraded further into small acid-soluble oligonucleotides.</text>
</comment>
<evidence type="ECO:0000256" key="5">
    <source>
        <dbReference type="ARBA" id="ARBA00022839"/>
    </source>
</evidence>
<dbReference type="AlphaFoldDB" id="A0A8J6YW57"/>
<keyword evidence="5 6" id="KW-0269">Exonuclease</keyword>
<evidence type="ECO:0000313" key="8">
    <source>
        <dbReference type="Proteomes" id="UP000631034"/>
    </source>
</evidence>
<dbReference type="GO" id="GO:0008855">
    <property type="term" value="F:exodeoxyribonuclease VII activity"/>
    <property type="evidence" value="ECO:0007669"/>
    <property type="project" value="UniProtKB-UniRule"/>
</dbReference>
<dbReference type="NCBIfam" id="TIGR01280">
    <property type="entry name" value="xseB"/>
    <property type="match status" value="1"/>
</dbReference>
<protein>
    <recommendedName>
        <fullName evidence="6">Exodeoxyribonuclease 7 small subunit</fullName>
        <ecNumber evidence="6">3.1.11.6</ecNumber>
    </recommendedName>
    <alternativeName>
        <fullName evidence="6">Exodeoxyribonuclease VII small subunit</fullName>
        <shortName evidence="6">Exonuclease VII small subunit</shortName>
    </alternativeName>
</protein>
<comment type="subcellular location">
    <subcellularLocation>
        <location evidence="6">Cytoplasm</location>
    </subcellularLocation>
</comment>
<dbReference type="GO" id="GO:0006308">
    <property type="term" value="P:DNA catabolic process"/>
    <property type="evidence" value="ECO:0007669"/>
    <property type="project" value="UniProtKB-UniRule"/>
</dbReference>
<dbReference type="SUPFAM" id="SSF116842">
    <property type="entry name" value="XseB-like"/>
    <property type="match status" value="1"/>
</dbReference>
<keyword evidence="4 6" id="KW-0378">Hydrolase</keyword>
<comment type="catalytic activity">
    <reaction evidence="6">
        <text>Exonucleolytic cleavage in either 5'- to 3'- or 3'- to 5'-direction to yield nucleoside 5'-phosphates.</text>
        <dbReference type="EC" id="3.1.11.6"/>
    </reaction>
</comment>
<dbReference type="EC" id="3.1.11.6" evidence="6"/>
<evidence type="ECO:0000313" key="7">
    <source>
        <dbReference type="EMBL" id="MBE1237544.1"/>
    </source>
</evidence>
<organism evidence="7 8">
    <name type="scientific">Phaeovibrio sulfidiphilus</name>
    <dbReference type="NCBI Taxonomy" id="1220600"/>
    <lineage>
        <taxon>Bacteria</taxon>
        <taxon>Pseudomonadati</taxon>
        <taxon>Pseudomonadota</taxon>
        <taxon>Alphaproteobacteria</taxon>
        <taxon>Rhodospirillales</taxon>
        <taxon>Rhodospirillaceae</taxon>
        <taxon>Phaeovibrio</taxon>
    </lineage>
</organism>
<dbReference type="GO" id="GO:0005829">
    <property type="term" value="C:cytosol"/>
    <property type="evidence" value="ECO:0007669"/>
    <property type="project" value="TreeGrafter"/>
</dbReference>
<comment type="similarity">
    <text evidence="1 6">Belongs to the XseB family.</text>
</comment>
<dbReference type="Pfam" id="PF02609">
    <property type="entry name" value="Exonuc_VII_S"/>
    <property type="match status" value="1"/>
</dbReference>
<dbReference type="HAMAP" id="MF_00337">
    <property type="entry name" value="Exonuc_7_S"/>
    <property type="match status" value="1"/>
</dbReference>
<accession>A0A8J6YW57</accession>
<evidence type="ECO:0000256" key="4">
    <source>
        <dbReference type="ARBA" id="ARBA00022801"/>
    </source>
</evidence>
<name>A0A8J6YW57_9PROT</name>
<keyword evidence="3 6" id="KW-0540">Nuclease</keyword>
<keyword evidence="8" id="KW-1185">Reference proteome</keyword>
<evidence type="ECO:0000256" key="1">
    <source>
        <dbReference type="ARBA" id="ARBA00009998"/>
    </source>
</evidence>
<evidence type="ECO:0000256" key="6">
    <source>
        <dbReference type="HAMAP-Rule" id="MF_00337"/>
    </source>
</evidence>
<sequence>MPAIDTLTFEQALAELESIVRQLEAGSVDLESAVRFYERGVALRRRCETRLAEARMSVESIARTPEGETGLAPFGTE</sequence>
<comment type="subunit">
    <text evidence="6">Heterooligomer composed of large and small subunits.</text>
</comment>
<gene>
    <name evidence="6" type="primary">xseB</name>
    <name evidence="7" type="ORF">IHV25_07765</name>
</gene>
<dbReference type="EMBL" id="JACZHT010000005">
    <property type="protein sequence ID" value="MBE1237544.1"/>
    <property type="molecule type" value="Genomic_DNA"/>
</dbReference>
<dbReference type="PANTHER" id="PTHR34137:SF1">
    <property type="entry name" value="EXODEOXYRIBONUCLEASE 7 SMALL SUBUNIT"/>
    <property type="match status" value="1"/>
</dbReference>
<dbReference type="InterPro" id="IPR037004">
    <property type="entry name" value="Exonuc_VII_ssu_sf"/>
</dbReference>
<keyword evidence="2 6" id="KW-0963">Cytoplasm</keyword>
<proteinExistence type="inferred from homology"/>
<evidence type="ECO:0000256" key="3">
    <source>
        <dbReference type="ARBA" id="ARBA00022722"/>
    </source>
</evidence>
<dbReference type="GO" id="GO:0009318">
    <property type="term" value="C:exodeoxyribonuclease VII complex"/>
    <property type="evidence" value="ECO:0007669"/>
    <property type="project" value="UniProtKB-UniRule"/>
</dbReference>
<dbReference type="PANTHER" id="PTHR34137">
    <property type="entry name" value="EXODEOXYRIBONUCLEASE 7 SMALL SUBUNIT"/>
    <property type="match status" value="1"/>
</dbReference>
<dbReference type="Gene3D" id="1.10.287.1040">
    <property type="entry name" value="Exonuclease VII, small subunit"/>
    <property type="match status" value="1"/>
</dbReference>